<name>A0ACC6T7H5_9HYPH</name>
<gene>
    <name evidence="1" type="ORF">NKI81_28735</name>
</gene>
<comment type="caution">
    <text evidence="1">The sequence shown here is derived from an EMBL/GenBank/DDBJ whole genome shotgun (WGS) entry which is preliminary data.</text>
</comment>
<protein>
    <submittedName>
        <fullName evidence="1">Uncharacterized protein</fullName>
    </submittedName>
</protein>
<accession>A0ACC6T7H5</accession>
<sequence length="323" mass="36754">METFEAMQKRQQSRFFAELGGEALMPGWPYRLIDERRSFNVAPMVREESKAYFEKHGIQWHRHANHALSSQVCCVNFLMPLARRPESLAALVQAAIGGERPTMLPVEDGVDGTPRYVGFEWIGVADHLREGSSSGSRTRGAHATAADATVRFECGGIAETLLIEWKYTERYGAPISKSGNATRTKRYADIAFWPHGPIRSDLELTLDDFYYEPFYQLLRQQMLAFHMQKMKEQGADRVSVLHISPAGNKALRKVTSPTLRRFGEDVFAVWKHLLVDPTSFVSCSTESLFGPLLDKAADDDVEWARYLKRRYAFLEIPDSDRKE</sequence>
<reference evidence="1 2" key="1">
    <citation type="journal article" date="2024" name="Proc. Natl. Acad. Sci. U.S.A.">
        <title>The evolutionary genomics of adaptation to stress in wild rhizobium bacteria.</title>
        <authorList>
            <person name="Kehlet-Delgado H."/>
            <person name="Montoya A.P."/>
            <person name="Jensen K.T."/>
            <person name="Wendlandt C.E."/>
            <person name="Dexheimer C."/>
            <person name="Roberts M."/>
            <person name="Torres Martinez L."/>
            <person name="Friesen M.L."/>
            <person name="Griffitts J.S."/>
            <person name="Porter S.S."/>
        </authorList>
    </citation>
    <scope>NUCLEOTIDE SEQUENCE [LARGE SCALE GENOMIC DNA]</scope>
    <source>
        <strain evidence="1 2">M0468</strain>
    </source>
</reference>
<dbReference type="EMBL" id="JAMYRI010000025">
    <property type="protein sequence ID" value="MER9287858.1"/>
    <property type="molecule type" value="Genomic_DNA"/>
</dbReference>
<dbReference type="Proteomes" id="UP001480082">
    <property type="component" value="Unassembled WGS sequence"/>
</dbReference>
<keyword evidence="2" id="KW-1185">Reference proteome</keyword>
<evidence type="ECO:0000313" key="1">
    <source>
        <dbReference type="EMBL" id="MER9287858.1"/>
    </source>
</evidence>
<organism evidence="1 2">
    <name type="scientific">Mesorhizobium australicum</name>
    <dbReference type="NCBI Taxonomy" id="536018"/>
    <lineage>
        <taxon>Bacteria</taxon>
        <taxon>Pseudomonadati</taxon>
        <taxon>Pseudomonadota</taxon>
        <taxon>Alphaproteobacteria</taxon>
        <taxon>Hyphomicrobiales</taxon>
        <taxon>Phyllobacteriaceae</taxon>
        <taxon>Mesorhizobium</taxon>
    </lineage>
</organism>
<evidence type="ECO:0000313" key="2">
    <source>
        <dbReference type="Proteomes" id="UP001480082"/>
    </source>
</evidence>
<proteinExistence type="predicted"/>